<dbReference type="InterPro" id="IPR003439">
    <property type="entry name" value="ABC_transporter-like_ATP-bd"/>
</dbReference>
<proteinExistence type="inferred from homology"/>
<comment type="caution">
    <text evidence="6">The sequence shown here is derived from an EMBL/GenBank/DDBJ whole genome shotgun (WGS) entry which is preliminary data.</text>
</comment>
<dbReference type="PROSITE" id="PS00211">
    <property type="entry name" value="ABC_TRANSPORTER_1"/>
    <property type="match status" value="1"/>
</dbReference>
<feature type="domain" description="ABC transporter" evidence="5">
    <location>
        <begin position="19"/>
        <end position="244"/>
    </location>
</feature>
<keyword evidence="2" id="KW-0813">Transport</keyword>
<sequence>MENAVEIKDVSMRFNLAKERVDNIKEWVVRKLKGKGVSFDEFWALKDISLTIPKGDSFALIGSNGSGKSTLLKIISGVLTPTRGTVTLNGSLAPLIELGAGFDMDLSGRENVFLNGAILGHSKKMMEEKYDEIMDFSELKDFEDVPVKNYSSGMMARLGFSIATLVKPDILIVDEILSVGDHSFQEKCSKRMEEMMSGGTTVILVSHDESMVKKICRHAAWINKGHLMFVGDSEVAVDHYLSSIG</sequence>
<name>A0A848BXZ5_9FIRM</name>
<dbReference type="GO" id="GO:0140359">
    <property type="term" value="F:ABC-type transporter activity"/>
    <property type="evidence" value="ECO:0007669"/>
    <property type="project" value="InterPro"/>
</dbReference>
<dbReference type="Gene3D" id="3.40.50.300">
    <property type="entry name" value="P-loop containing nucleotide triphosphate hydrolases"/>
    <property type="match status" value="1"/>
</dbReference>
<dbReference type="Proteomes" id="UP000591071">
    <property type="component" value="Unassembled WGS sequence"/>
</dbReference>
<dbReference type="RefSeq" id="WP_170087384.1">
    <property type="nucleotide sequence ID" value="NZ_JABAFG010000006.1"/>
</dbReference>
<dbReference type="GO" id="GO:0016887">
    <property type="term" value="F:ATP hydrolysis activity"/>
    <property type="evidence" value="ECO:0007669"/>
    <property type="project" value="InterPro"/>
</dbReference>
<dbReference type="InterPro" id="IPR027417">
    <property type="entry name" value="P-loop_NTPase"/>
</dbReference>
<dbReference type="GO" id="GO:0005524">
    <property type="term" value="F:ATP binding"/>
    <property type="evidence" value="ECO:0007669"/>
    <property type="project" value="UniProtKB-KW"/>
</dbReference>
<dbReference type="EMBL" id="JABAFG010000006">
    <property type="protein sequence ID" value="NME27927.1"/>
    <property type="molecule type" value="Genomic_DNA"/>
</dbReference>
<dbReference type="InterPro" id="IPR003593">
    <property type="entry name" value="AAA+_ATPase"/>
</dbReference>
<dbReference type="AlphaFoldDB" id="A0A848BXZ5"/>
<accession>A0A848BXZ5</accession>
<dbReference type="GO" id="GO:0016020">
    <property type="term" value="C:membrane"/>
    <property type="evidence" value="ECO:0007669"/>
    <property type="project" value="InterPro"/>
</dbReference>
<dbReference type="PANTHER" id="PTHR46743">
    <property type="entry name" value="TEICHOIC ACIDS EXPORT ATP-BINDING PROTEIN TAGH"/>
    <property type="match status" value="1"/>
</dbReference>
<dbReference type="InterPro" id="IPR017871">
    <property type="entry name" value="ABC_transporter-like_CS"/>
</dbReference>
<evidence type="ECO:0000256" key="3">
    <source>
        <dbReference type="ARBA" id="ARBA00022741"/>
    </source>
</evidence>
<evidence type="ECO:0000313" key="6">
    <source>
        <dbReference type="EMBL" id="NME27927.1"/>
    </source>
</evidence>
<dbReference type="InterPro" id="IPR050683">
    <property type="entry name" value="Bact_Polysacc_Export_ATP-bd"/>
</dbReference>
<dbReference type="SUPFAM" id="SSF52540">
    <property type="entry name" value="P-loop containing nucleoside triphosphate hydrolases"/>
    <property type="match status" value="1"/>
</dbReference>
<keyword evidence="3" id="KW-0547">Nucleotide-binding</keyword>
<gene>
    <name evidence="6" type="ORF">HF872_04720</name>
</gene>
<reference evidence="6 7" key="1">
    <citation type="submission" date="2020-04" db="EMBL/GenBank/DDBJ databases">
        <authorList>
            <person name="Hitch T.C.A."/>
            <person name="Wylensek D."/>
            <person name="Clavel T."/>
        </authorList>
    </citation>
    <scope>NUCLEOTIDE SEQUENCE [LARGE SCALE GENOMIC DNA]</scope>
    <source>
        <strain evidence="6 7">Oil-RF-744-FAT-WT-6-1</strain>
    </source>
</reference>
<dbReference type="Pfam" id="PF00005">
    <property type="entry name" value="ABC_tran"/>
    <property type="match status" value="1"/>
</dbReference>
<protein>
    <submittedName>
        <fullName evidence="6">ABC transporter ATP-binding protein</fullName>
    </submittedName>
</protein>
<dbReference type="PANTHER" id="PTHR46743:SF2">
    <property type="entry name" value="TEICHOIC ACIDS EXPORT ATP-BINDING PROTEIN TAGH"/>
    <property type="match status" value="1"/>
</dbReference>
<dbReference type="SMART" id="SM00382">
    <property type="entry name" value="AAA"/>
    <property type="match status" value="1"/>
</dbReference>
<organism evidence="6 7">
    <name type="scientific">Megasphaera hexanoica</name>
    <dbReference type="NCBI Taxonomy" id="1675036"/>
    <lineage>
        <taxon>Bacteria</taxon>
        <taxon>Bacillati</taxon>
        <taxon>Bacillota</taxon>
        <taxon>Negativicutes</taxon>
        <taxon>Veillonellales</taxon>
        <taxon>Veillonellaceae</taxon>
        <taxon>Megasphaera</taxon>
    </lineage>
</organism>
<dbReference type="InterPro" id="IPR015860">
    <property type="entry name" value="ABC_transpr_TagH-like"/>
</dbReference>
<evidence type="ECO:0000256" key="1">
    <source>
        <dbReference type="ARBA" id="ARBA00005417"/>
    </source>
</evidence>
<evidence type="ECO:0000256" key="2">
    <source>
        <dbReference type="ARBA" id="ARBA00022448"/>
    </source>
</evidence>
<evidence type="ECO:0000259" key="5">
    <source>
        <dbReference type="PROSITE" id="PS50893"/>
    </source>
</evidence>
<dbReference type="PROSITE" id="PS50893">
    <property type="entry name" value="ABC_TRANSPORTER_2"/>
    <property type="match status" value="1"/>
</dbReference>
<evidence type="ECO:0000313" key="7">
    <source>
        <dbReference type="Proteomes" id="UP000591071"/>
    </source>
</evidence>
<evidence type="ECO:0000256" key="4">
    <source>
        <dbReference type="ARBA" id="ARBA00022840"/>
    </source>
</evidence>
<dbReference type="CDD" id="cd03220">
    <property type="entry name" value="ABC_KpsT_Wzt"/>
    <property type="match status" value="1"/>
</dbReference>
<comment type="similarity">
    <text evidence="1">Belongs to the ABC transporter superfamily.</text>
</comment>
<keyword evidence="4 6" id="KW-0067">ATP-binding</keyword>